<dbReference type="RefSeq" id="WP_203825689.1">
    <property type="nucleotide sequence ID" value="NZ_BAAATY010000037.1"/>
</dbReference>
<protein>
    <submittedName>
        <fullName evidence="2">Carboxylesterase</fullName>
    </submittedName>
</protein>
<accession>A0ABQ4B924</accession>
<evidence type="ECO:0000259" key="1">
    <source>
        <dbReference type="Pfam" id="PF12697"/>
    </source>
</evidence>
<evidence type="ECO:0000313" key="2">
    <source>
        <dbReference type="EMBL" id="GIE67160.1"/>
    </source>
</evidence>
<name>A0ABQ4B924_9ACTN</name>
<evidence type="ECO:0000313" key="3">
    <source>
        <dbReference type="Proteomes" id="UP000624709"/>
    </source>
</evidence>
<feature type="domain" description="AB hydrolase-1" evidence="1">
    <location>
        <begin position="60"/>
        <end position="283"/>
    </location>
</feature>
<dbReference type="PANTHER" id="PTHR43798">
    <property type="entry name" value="MONOACYLGLYCEROL LIPASE"/>
    <property type="match status" value="1"/>
</dbReference>
<comment type="caution">
    <text evidence="2">The sequence shown here is derived from an EMBL/GenBank/DDBJ whole genome shotgun (WGS) entry which is preliminary data.</text>
</comment>
<dbReference type="EMBL" id="BOMS01000045">
    <property type="protein sequence ID" value="GIE67160.1"/>
    <property type="molecule type" value="Genomic_DNA"/>
</dbReference>
<keyword evidence="3" id="KW-1185">Reference proteome</keyword>
<dbReference type="Proteomes" id="UP000624709">
    <property type="component" value="Unassembled WGS sequence"/>
</dbReference>
<sequence length="297" mass="31860">MKNVDGISAFTTDEAERRFAAAYRQGFADLWPEPAVPIPVATSYGEAVAYRLGPAEGVPIVLLPGSGGNALTWYRYVEALADRHPVIALDPIGEPGGATQTRPIRDAGDVAAALEETLAGLGVERAHLVGMSYGGWALLRHELAFPGRAASLTLLDPGGLGRLGARFWIWLVGGAVAGLTPGPLRRRLSHLVRNAVLRDDALMVFLPLIMKFRRRQPMPDALTDADLAALTVPTLIMMGEHSALYRPEAVAERLRRVLPAARVEIVPGASHDLPAHSPYVVAARIAEMVSPAQRRGN</sequence>
<reference evidence="2 3" key="1">
    <citation type="submission" date="2021-01" db="EMBL/GenBank/DDBJ databases">
        <title>Whole genome shotgun sequence of Actinoplanes palleronii NBRC 14916.</title>
        <authorList>
            <person name="Komaki H."/>
            <person name="Tamura T."/>
        </authorList>
    </citation>
    <scope>NUCLEOTIDE SEQUENCE [LARGE SCALE GENOMIC DNA]</scope>
    <source>
        <strain evidence="2 3">NBRC 14916</strain>
    </source>
</reference>
<dbReference type="SUPFAM" id="SSF53474">
    <property type="entry name" value="alpha/beta-Hydrolases"/>
    <property type="match status" value="1"/>
</dbReference>
<dbReference type="InterPro" id="IPR050266">
    <property type="entry name" value="AB_hydrolase_sf"/>
</dbReference>
<gene>
    <name evidence="2" type="ORF">Apa02nite_032680</name>
</gene>
<dbReference type="InterPro" id="IPR000073">
    <property type="entry name" value="AB_hydrolase_1"/>
</dbReference>
<dbReference type="Gene3D" id="3.40.50.1820">
    <property type="entry name" value="alpha/beta hydrolase"/>
    <property type="match status" value="1"/>
</dbReference>
<dbReference type="Pfam" id="PF12697">
    <property type="entry name" value="Abhydrolase_6"/>
    <property type="match status" value="1"/>
</dbReference>
<proteinExistence type="predicted"/>
<dbReference type="InterPro" id="IPR029058">
    <property type="entry name" value="AB_hydrolase_fold"/>
</dbReference>
<organism evidence="2 3">
    <name type="scientific">Actinoplanes palleronii</name>
    <dbReference type="NCBI Taxonomy" id="113570"/>
    <lineage>
        <taxon>Bacteria</taxon>
        <taxon>Bacillati</taxon>
        <taxon>Actinomycetota</taxon>
        <taxon>Actinomycetes</taxon>
        <taxon>Micromonosporales</taxon>
        <taxon>Micromonosporaceae</taxon>
        <taxon>Actinoplanes</taxon>
    </lineage>
</organism>
<dbReference type="PANTHER" id="PTHR43798:SF33">
    <property type="entry name" value="HYDROLASE, PUTATIVE (AFU_ORTHOLOGUE AFUA_2G14860)-RELATED"/>
    <property type="match status" value="1"/>
</dbReference>